<keyword evidence="3" id="KW-1185">Reference proteome</keyword>
<protein>
    <recommendedName>
        <fullName evidence="1">NB-ARC domain-containing protein</fullName>
    </recommendedName>
</protein>
<evidence type="ECO:0000313" key="3">
    <source>
        <dbReference type="Proteomes" id="UP000607653"/>
    </source>
</evidence>
<dbReference type="AlphaFoldDB" id="A0A822YBU4"/>
<accession>A0A822YBU4</accession>
<dbReference type="EMBL" id="DUZY01000002">
    <property type="protein sequence ID" value="DAD28981.1"/>
    <property type="molecule type" value="Genomic_DNA"/>
</dbReference>
<organism evidence="2 3">
    <name type="scientific">Nelumbo nucifera</name>
    <name type="common">Sacred lotus</name>
    <dbReference type="NCBI Taxonomy" id="4432"/>
    <lineage>
        <taxon>Eukaryota</taxon>
        <taxon>Viridiplantae</taxon>
        <taxon>Streptophyta</taxon>
        <taxon>Embryophyta</taxon>
        <taxon>Tracheophyta</taxon>
        <taxon>Spermatophyta</taxon>
        <taxon>Magnoliopsida</taxon>
        <taxon>Proteales</taxon>
        <taxon>Nelumbonaceae</taxon>
        <taxon>Nelumbo</taxon>
    </lineage>
</organism>
<proteinExistence type="predicted"/>
<dbReference type="GO" id="GO:0043531">
    <property type="term" value="F:ADP binding"/>
    <property type="evidence" value="ECO:0007669"/>
    <property type="project" value="InterPro"/>
</dbReference>
<gene>
    <name evidence="2" type="ORF">HUJ06_030449</name>
</gene>
<dbReference type="InterPro" id="IPR002182">
    <property type="entry name" value="NB-ARC"/>
</dbReference>
<comment type="caution">
    <text evidence="2">The sequence shown here is derived from an EMBL/GenBank/DDBJ whole genome shotgun (WGS) entry which is preliminary data.</text>
</comment>
<feature type="domain" description="NB-ARC" evidence="1">
    <location>
        <begin position="29"/>
        <end position="97"/>
    </location>
</feature>
<evidence type="ECO:0000259" key="1">
    <source>
        <dbReference type="Pfam" id="PF00931"/>
    </source>
</evidence>
<dbReference type="PANTHER" id="PTHR33463">
    <property type="entry name" value="NB-ARC DOMAIN-CONTAINING PROTEIN-RELATED"/>
    <property type="match status" value="1"/>
</dbReference>
<reference evidence="2 3" key="1">
    <citation type="journal article" date="2020" name="Mol. Biol. Evol.">
        <title>Distinct Expression and Methylation Patterns for Genes with Different Fates following a Single Whole-Genome Duplication in Flowering Plants.</title>
        <authorList>
            <person name="Shi T."/>
            <person name="Rahmani R.S."/>
            <person name="Gugger P.F."/>
            <person name="Wang M."/>
            <person name="Li H."/>
            <person name="Zhang Y."/>
            <person name="Li Z."/>
            <person name="Wang Q."/>
            <person name="Van de Peer Y."/>
            <person name="Marchal K."/>
            <person name="Chen J."/>
        </authorList>
    </citation>
    <scope>NUCLEOTIDE SEQUENCE [LARGE SCALE GENOMIC DNA]</scope>
    <source>
        <tissue evidence="2">Leaf</tissue>
    </source>
</reference>
<dbReference type="Proteomes" id="UP000607653">
    <property type="component" value="Unassembled WGS sequence"/>
</dbReference>
<dbReference type="InterPro" id="IPR027417">
    <property type="entry name" value="P-loop_NTPase"/>
</dbReference>
<sequence>MEQISTKDFVLYESKESKVKGGGEGFQALIDPKINVIRVYGMRGIGKTTLIEEVSKKVEKDGIFGRVVMAVVSQKPNLMSIQQRMLGLDFEDKDNMDLRAAKLRE</sequence>
<dbReference type="SUPFAM" id="SSF52540">
    <property type="entry name" value="P-loop containing nucleoside triphosphate hydrolases"/>
    <property type="match status" value="1"/>
</dbReference>
<dbReference type="InterPro" id="IPR050905">
    <property type="entry name" value="Plant_NBS-LRR"/>
</dbReference>
<dbReference type="PANTHER" id="PTHR33463:SF147">
    <property type="entry name" value="NB-ARC DOMAIN-CONTAINING PROTEIN"/>
    <property type="match status" value="1"/>
</dbReference>
<name>A0A822YBU4_NELNU</name>
<evidence type="ECO:0000313" key="2">
    <source>
        <dbReference type="EMBL" id="DAD28981.1"/>
    </source>
</evidence>
<dbReference type="Pfam" id="PF00931">
    <property type="entry name" value="NB-ARC"/>
    <property type="match status" value="1"/>
</dbReference>
<dbReference type="Gene3D" id="3.40.50.300">
    <property type="entry name" value="P-loop containing nucleotide triphosphate hydrolases"/>
    <property type="match status" value="1"/>
</dbReference>